<organism evidence="2 3">
    <name type="scientific">Sphagnum jensenii</name>
    <dbReference type="NCBI Taxonomy" id="128206"/>
    <lineage>
        <taxon>Eukaryota</taxon>
        <taxon>Viridiplantae</taxon>
        <taxon>Streptophyta</taxon>
        <taxon>Embryophyta</taxon>
        <taxon>Bryophyta</taxon>
        <taxon>Sphagnophytina</taxon>
        <taxon>Sphagnopsida</taxon>
        <taxon>Sphagnales</taxon>
        <taxon>Sphagnaceae</taxon>
        <taxon>Sphagnum</taxon>
    </lineage>
</organism>
<dbReference type="Proteomes" id="UP001497522">
    <property type="component" value="Chromosome 8"/>
</dbReference>
<feature type="compositionally biased region" description="Polar residues" evidence="1">
    <location>
        <begin position="362"/>
        <end position="399"/>
    </location>
</feature>
<accession>A0ABP1BZS2</accession>
<gene>
    <name evidence="2" type="ORF">CSSPJE1EN2_LOCUS23334</name>
</gene>
<evidence type="ECO:0000256" key="1">
    <source>
        <dbReference type="SAM" id="MobiDB-lite"/>
    </source>
</evidence>
<evidence type="ECO:0000313" key="3">
    <source>
        <dbReference type="Proteomes" id="UP001497522"/>
    </source>
</evidence>
<name>A0ABP1BZS2_9BRYO</name>
<proteinExistence type="predicted"/>
<protein>
    <recommendedName>
        <fullName evidence="4">MBD domain-containing protein</fullName>
    </recommendedName>
</protein>
<evidence type="ECO:0008006" key="4">
    <source>
        <dbReference type="Google" id="ProtNLM"/>
    </source>
</evidence>
<sequence>MASNSTVLHAGNWCSFRCGTEVTPSLASTEPPPAPESAKRHVIRSLQHARHVDPDSSSAPLREGYDDKVLCTDEADILSRTRDLISETLDKHDSQNCDSNEGNVQHTPCVHEGDGKIAMEEGKRENQPVVGDAHDITAISNQITHQMLVDEEAISIQQEAWFVVKLKKKSNEHLLSAEELDSGHHELRSDSLGSAILIESGNLPKEEAHDQTILERIDDVDNNQTILGEEGLCQSTDTEAAFSREKTAVLIREDNKLAVKTIIREAIGDPYYFSGNDEQTADAESKLVTERECSSQVVDSLGLLVIYSIPRTVHCLLKNLCSHVLQYYHDPMSGHQFRSKNEVMEYLERGTLKRGRLKPKSNSKLSGQNVTAKFHSQSAPGKLPNQQTLESPSSNHLSA</sequence>
<dbReference type="Gene3D" id="3.30.890.10">
    <property type="entry name" value="Methyl-cpg-binding Protein 2, Chain A"/>
    <property type="match status" value="1"/>
</dbReference>
<keyword evidence="3" id="KW-1185">Reference proteome</keyword>
<dbReference type="EMBL" id="OZ023709">
    <property type="protein sequence ID" value="CAK9881978.1"/>
    <property type="molecule type" value="Genomic_DNA"/>
</dbReference>
<reference evidence="2" key="1">
    <citation type="submission" date="2024-03" db="EMBL/GenBank/DDBJ databases">
        <authorList>
            <consortium name="ELIXIR-Norway"/>
            <consortium name="Elixir Norway"/>
        </authorList>
    </citation>
    <scope>NUCLEOTIDE SEQUENCE</scope>
</reference>
<evidence type="ECO:0000313" key="2">
    <source>
        <dbReference type="EMBL" id="CAK9881978.1"/>
    </source>
</evidence>
<feature type="region of interest" description="Disordered" evidence="1">
    <location>
        <begin position="355"/>
        <end position="399"/>
    </location>
</feature>